<evidence type="ECO:0000313" key="1">
    <source>
        <dbReference type="EMBL" id="CAK5069833.1"/>
    </source>
</evidence>
<proteinExistence type="predicted"/>
<comment type="caution">
    <text evidence="1">The sequence shown here is derived from an EMBL/GenBank/DDBJ whole genome shotgun (WGS) entry which is preliminary data.</text>
</comment>
<reference evidence="1" key="1">
    <citation type="submission" date="2023-11" db="EMBL/GenBank/DDBJ databases">
        <authorList>
            <person name="Poullet M."/>
        </authorList>
    </citation>
    <scope>NUCLEOTIDE SEQUENCE</scope>
    <source>
        <strain evidence="1">E1834</strain>
    </source>
</reference>
<gene>
    <name evidence="1" type="ORF">MENTE1834_LOCUS18462</name>
</gene>
<dbReference type="Proteomes" id="UP001497535">
    <property type="component" value="Unassembled WGS sequence"/>
</dbReference>
<protein>
    <submittedName>
        <fullName evidence="1">Uncharacterized protein</fullName>
    </submittedName>
</protein>
<keyword evidence="2" id="KW-1185">Reference proteome</keyword>
<organism evidence="1 2">
    <name type="scientific">Meloidogyne enterolobii</name>
    <name type="common">Root-knot nematode worm</name>
    <name type="synonym">Meloidogyne mayaguensis</name>
    <dbReference type="NCBI Taxonomy" id="390850"/>
    <lineage>
        <taxon>Eukaryota</taxon>
        <taxon>Metazoa</taxon>
        <taxon>Ecdysozoa</taxon>
        <taxon>Nematoda</taxon>
        <taxon>Chromadorea</taxon>
        <taxon>Rhabditida</taxon>
        <taxon>Tylenchina</taxon>
        <taxon>Tylenchomorpha</taxon>
        <taxon>Tylenchoidea</taxon>
        <taxon>Meloidogynidae</taxon>
        <taxon>Meloidogyninae</taxon>
        <taxon>Meloidogyne</taxon>
    </lineage>
</organism>
<evidence type="ECO:0000313" key="2">
    <source>
        <dbReference type="Proteomes" id="UP001497535"/>
    </source>
</evidence>
<accession>A0ACB0YZK6</accession>
<dbReference type="EMBL" id="CAVMJV010000021">
    <property type="protein sequence ID" value="CAK5069833.1"/>
    <property type="molecule type" value="Genomic_DNA"/>
</dbReference>
<name>A0ACB0YZK6_MELEN</name>
<sequence length="150" mass="17911">MQSSLHPRANTKIVDKVDNKGCFVWSFNLQKNKEKVREGKEDKQKRDQTYTGKRANKGPGFEQWLNEKTYNGKRVNEVRDFNQWFNEKYNQPPTVDINCSLWNMRKNKKKNEKKKLRHANPRQTSGGARNRRNVQRKVSKTKKHQPLNFH</sequence>